<organism evidence="12 13">
    <name type="scientific">Pseudoxanthomonas kaohsiungensis</name>
    <dbReference type="NCBI Taxonomy" id="283923"/>
    <lineage>
        <taxon>Bacteria</taxon>
        <taxon>Pseudomonadati</taxon>
        <taxon>Pseudomonadota</taxon>
        <taxon>Gammaproteobacteria</taxon>
        <taxon>Lysobacterales</taxon>
        <taxon>Lysobacteraceae</taxon>
        <taxon>Pseudoxanthomonas</taxon>
    </lineage>
</organism>
<gene>
    <name evidence="12" type="ORF">ACFQ2N_12455</name>
</gene>
<evidence type="ECO:0000256" key="9">
    <source>
        <dbReference type="ARBA" id="ARBA00023316"/>
    </source>
</evidence>
<evidence type="ECO:0000256" key="7">
    <source>
        <dbReference type="ARBA" id="ARBA00022833"/>
    </source>
</evidence>
<evidence type="ECO:0000313" key="13">
    <source>
        <dbReference type="Proteomes" id="UP001597033"/>
    </source>
</evidence>
<dbReference type="RefSeq" id="WP_162377117.1">
    <property type="nucleotide sequence ID" value="NZ_JBHTKN010000008.1"/>
</dbReference>
<dbReference type="Pfam" id="PF05951">
    <property type="entry name" value="Peptidase_M15_2"/>
    <property type="match status" value="1"/>
</dbReference>
<dbReference type="InterPro" id="IPR010275">
    <property type="entry name" value="MepK"/>
</dbReference>
<keyword evidence="7" id="KW-0862">Zinc</keyword>
<dbReference type="SUPFAM" id="SSF55166">
    <property type="entry name" value="Hedgehog/DD-peptidase"/>
    <property type="match status" value="1"/>
</dbReference>
<evidence type="ECO:0000256" key="6">
    <source>
        <dbReference type="ARBA" id="ARBA00022801"/>
    </source>
</evidence>
<dbReference type="Gene3D" id="3.30.1380.10">
    <property type="match status" value="1"/>
</dbReference>
<dbReference type="PANTHER" id="PTHR37425:SF1">
    <property type="entry name" value="OUTER MEMBRANE PROTEIN"/>
    <property type="match status" value="1"/>
</dbReference>
<evidence type="ECO:0000256" key="2">
    <source>
        <dbReference type="ARBA" id="ARBA00004776"/>
    </source>
</evidence>
<comment type="cofactor">
    <cofactor evidence="1">
        <name>Zn(2+)</name>
        <dbReference type="ChEBI" id="CHEBI:29105"/>
    </cofactor>
</comment>
<comment type="similarity">
    <text evidence="10">Belongs to the peptidase M15 family.</text>
</comment>
<keyword evidence="4" id="KW-0479">Metal-binding</keyword>
<name>A0ABW3LXF9_9GAMM</name>
<comment type="pathway">
    <text evidence="2">Cell wall biogenesis; cell wall polysaccharide biosynthesis.</text>
</comment>
<keyword evidence="3" id="KW-0645">Protease</keyword>
<evidence type="ECO:0000256" key="4">
    <source>
        <dbReference type="ARBA" id="ARBA00022723"/>
    </source>
</evidence>
<evidence type="ECO:0000256" key="3">
    <source>
        <dbReference type="ARBA" id="ARBA00022670"/>
    </source>
</evidence>
<accession>A0ABW3LXF9</accession>
<protein>
    <recommendedName>
        <fullName evidence="11">Murein endopeptidase K</fullName>
    </recommendedName>
</protein>
<keyword evidence="5" id="KW-0732">Signal</keyword>
<evidence type="ECO:0000256" key="1">
    <source>
        <dbReference type="ARBA" id="ARBA00001947"/>
    </source>
</evidence>
<evidence type="ECO:0000256" key="11">
    <source>
        <dbReference type="ARBA" id="ARBA00093666"/>
    </source>
</evidence>
<keyword evidence="6" id="KW-0378">Hydrolase</keyword>
<dbReference type="PROSITE" id="PS51318">
    <property type="entry name" value="TAT"/>
    <property type="match status" value="1"/>
</dbReference>
<keyword evidence="8" id="KW-0482">Metalloprotease</keyword>
<dbReference type="EMBL" id="JBHTKN010000008">
    <property type="protein sequence ID" value="MFD1043156.1"/>
    <property type="molecule type" value="Genomic_DNA"/>
</dbReference>
<evidence type="ECO:0000256" key="10">
    <source>
        <dbReference type="ARBA" id="ARBA00093448"/>
    </source>
</evidence>
<comment type="caution">
    <text evidence="12">The sequence shown here is derived from an EMBL/GenBank/DDBJ whole genome shotgun (WGS) entry which is preliminary data.</text>
</comment>
<dbReference type="PANTHER" id="PTHR37425">
    <property type="match status" value="1"/>
</dbReference>
<keyword evidence="9" id="KW-0961">Cell wall biogenesis/degradation</keyword>
<proteinExistence type="inferred from homology"/>
<evidence type="ECO:0000256" key="8">
    <source>
        <dbReference type="ARBA" id="ARBA00023049"/>
    </source>
</evidence>
<evidence type="ECO:0000313" key="12">
    <source>
        <dbReference type="EMBL" id="MFD1043156.1"/>
    </source>
</evidence>
<dbReference type="InterPro" id="IPR009045">
    <property type="entry name" value="Zn_M74/Hedgehog-like"/>
</dbReference>
<sequence length="212" mass="23222">MADTPGHALLLKRRQFLVAGIGAGLTALAAGGTQANPLSKRTGLALPTHYADAAQAEAFWAQPRVVNLTRAATGEHRRVCFWRDGAVVPGGYREVCHVLRDVRGQQATAMDLRLLNMLFGMQSWLYAVHGFDEPYLVTSGYRSEHTNANTEGAAKNSLHVKGMAVDGRYANLPAEFVGKFLASYRAGGVGFYLDRRNFIHTDVGKVRFWSTK</sequence>
<reference evidence="13" key="1">
    <citation type="journal article" date="2019" name="Int. J. Syst. Evol. Microbiol.">
        <title>The Global Catalogue of Microorganisms (GCM) 10K type strain sequencing project: providing services to taxonomists for standard genome sequencing and annotation.</title>
        <authorList>
            <consortium name="The Broad Institute Genomics Platform"/>
            <consortium name="The Broad Institute Genome Sequencing Center for Infectious Disease"/>
            <person name="Wu L."/>
            <person name="Ma J."/>
        </authorList>
    </citation>
    <scope>NUCLEOTIDE SEQUENCE [LARGE SCALE GENOMIC DNA]</scope>
    <source>
        <strain evidence="13">CCUG 55854</strain>
    </source>
</reference>
<evidence type="ECO:0000256" key="5">
    <source>
        <dbReference type="ARBA" id="ARBA00022729"/>
    </source>
</evidence>
<dbReference type="InterPro" id="IPR006311">
    <property type="entry name" value="TAT_signal"/>
</dbReference>
<keyword evidence="13" id="KW-1185">Reference proteome</keyword>
<dbReference type="Proteomes" id="UP001597033">
    <property type="component" value="Unassembled WGS sequence"/>
</dbReference>